<name>A0A6V7NY62_ANACO</name>
<reference evidence="1" key="1">
    <citation type="submission" date="2020-07" db="EMBL/GenBank/DDBJ databases">
        <authorList>
            <person name="Lin J."/>
        </authorList>
    </citation>
    <scope>NUCLEOTIDE SEQUENCE</scope>
</reference>
<dbReference type="EMBL" id="LR862143">
    <property type="protein sequence ID" value="CAD1823487.1"/>
    <property type="molecule type" value="Genomic_DNA"/>
</dbReference>
<proteinExistence type="predicted"/>
<evidence type="ECO:0000313" key="1">
    <source>
        <dbReference type="EMBL" id="CAD1823487.1"/>
    </source>
</evidence>
<gene>
    <name evidence="1" type="ORF">CB5_LOCUS6698</name>
</gene>
<sequence>MRRVVALYHGVLPPPYIHYDSVSVGPRAANGDTTVCCHSCCRGTYLAYIDLSIPRNESIVKMVRCWGAQSSTSATSKQDAARLTIKRMVEEFDLQVKDVSKFVTERIKICHAIEEYHGVINRLISVPPRTETDASDDTSAPLGFTKLYQTKTSEIAINAPMNVKIIRSEVRVQH</sequence>
<organism evidence="1">
    <name type="scientific">Ananas comosus var. bracteatus</name>
    <name type="common">red pineapple</name>
    <dbReference type="NCBI Taxonomy" id="296719"/>
    <lineage>
        <taxon>Eukaryota</taxon>
        <taxon>Viridiplantae</taxon>
        <taxon>Streptophyta</taxon>
        <taxon>Embryophyta</taxon>
        <taxon>Tracheophyta</taxon>
        <taxon>Spermatophyta</taxon>
        <taxon>Magnoliopsida</taxon>
        <taxon>Liliopsida</taxon>
        <taxon>Poales</taxon>
        <taxon>Bromeliaceae</taxon>
        <taxon>Bromelioideae</taxon>
        <taxon>Ananas</taxon>
    </lineage>
</organism>
<dbReference type="AlphaFoldDB" id="A0A6V7NY62"/>
<accession>A0A6V7NY62</accession>
<protein>
    <submittedName>
        <fullName evidence="1">Uncharacterized protein</fullName>
    </submittedName>
</protein>